<evidence type="ECO:0000313" key="3">
    <source>
        <dbReference type="Proteomes" id="UP000264141"/>
    </source>
</evidence>
<evidence type="ECO:0000313" key="2">
    <source>
        <dbReference type="EMBL" id="HCE17109.1"/>
    </source>
</evidence>
<dbReference type="Proteomes" id="UP000264141">
    <property type="component" value="Unassembled WGS sequence"/>
</dbReference>
<dbReference type="GO" id="GO:0006779">
    <property type="term" value="P:porphyrin-containing compound biosynthetic process"/>
    <property type="evidence" value="ECO:0007669"/>
    <property type="project" value="InterPro"/>
</dbReference>
<reference evidence="2 3" key="1">
    <citation type="journal article" date="2018" name="Nat. Biotechnol.">
        <title>A standardized bacterial taxonomy based on genome phylogeny substantially revises the tree of life.</title>
        <authorList>
            <person name="Parks D.H."/>
            <person name="Chuvochina M."/>
            <person name="Waite D.W."/>
            <person name="Rinke C."/>
            <person name="Skarshewski A."/>
            <person name="Chaumeil P.A."/>
            <person name="Hugenholtz P."/>
        </authorList>
    </citation>
    <scope>NUCLEOTIDE SEQUENCE [LARGE SCALE GENOMIC DNA]</scope>
    <source>
        <strain evidence="2">UBA8781</strain>
    </source>
</reference>
<protein>
    <submittedName>
        <fullName evidence="2">Uroporphyrinogen-III decarboxylase-like protein</fullName>
    </submittedName>
</protein>
<proteinExistence type="predicted"/>
<comment type="caution">
    <text evidence="2">The sequence shown here is derived from an EMBL/GenBank/DDBJ whole genome shotgun (WGS) entry which is preliminary data.</text>
</comment>
<organism evidence="2 3">
    <name type="scientific">Anaerolinea thermolimosa</name>
    <dbReference type="NCBI Taxonomy" id="229919"/>
    <lineage>
        <taxon>Bacteria</taxon>
        <taxon>Bacillati</taxon>
        <taxon>Chloroflexota</taxon>
        <taxon>Anaerolineae</taxon>
        <taxon>Anaerolineales</taxon>
        <taxon>Anaerolineaceae</taxon>
        <taxon>Anaerolinea</taxon>
    </lineage>
</organism>
<dbReference type="Gene3D" id="3.20.20.210">
    <property type="match status" value="1"/>
</dbReference>
<dbReference type="InterPro" id="IPR000257">
    <property type="entry name" value="Uroporphyrinogen_deCOase"/>
</dbReference>
<dbReference type="InterPro" id="IPR052024">
    <property type="entry name" value="Methanogen_methyltrans"/>
</dbReference>
<dbReference type="AlphaFoldDB" id="A0A3D1JEW1"/>
<evidence type="ECO:0000259" key="1">
    <source>
        <dbReference type="Pfam" id="PF01208"/>
    </source>
</evidence>
<dbReference type="EMBL" id="DPBP01000020">
    <property type="protein sequence ID" value="HCE17109.1"/>
    <property type="molecule type" value="Genomic_DNA"/>
</dbReference>
<gene>
    <name evidence="2" type="ORF">DEQ80_04550</name>
</gene>
<dbReference type="PANTHER" id="PTHR47099:SF1">
    <property type="entry name" value="METHYLCOBAMIDE:COM METHYLTRANSFERASE MTBA"/>
    <property type="match status" value="1"/>
</dbReference>
<dbReference type="STRING" id="229919.GCA_001050195_02905"/>
<dbReference type="PANTHER" id="PTHR47099">
    <property type="entry name" value="METHYLCOBAMIDE:COM METHYLTRANSFERASE MTBA"/>
    <property type="match status" value="1"/>
</dbReference>
<dbReference type="InterPro" id="IPR038071">
    <property type="entry name" value="UROD/MetE-like_sf"/>
</dbReference>
<feature type="domain" description="Uroporphyrinogen decarboxylase (URO-D)" evidence="1">
    <location>
        <begin position="142"/>
        <end position="328"/>
    </location>
</feature>
<dbReference type="GO" id="GO:0004853">
    <property type="term" value="F:uroporphyrinogen decarboxylase activity"/>
    <property type="evidence" value="ECO:0007669"/>
    <property type="project" value="InterPro"/>
</dbReference>
<dbReference type="Pfam" id="PF01208">
    <property type="entry name" value="URO-D"/>
    <property type="match status" value="1"/>
</dbReference>
<accession>A0A3D1JEW1</accession>
<name>A0A3D1JEW1_9CHLR</name>
<sequence length="348" mass="39980">MNKREIIHQVMEGKRPPYTPWSLSFTLEAEEKLRKHYGVDDLEPVLHNHLLNLGNAIGFFDEVGENRVRDVFGVVWDRSVDKDIGIVVETPLKAPSLQGYTFPDPLDERFFADIPEKIARYGDRFRVFQIGFSLYERAWTLRGMENLMMDFLDHPRFVHDLLGHIVEYNLAQVQEALRYDIDAVYFGDDWGAQRGLQMGPRLWKEFIYPALKRMYAAVRQAGRYVFIHSCGDVDELFPDLIELGLNCFNPFQPEVMDVFALLEQYRGKLVFHGGLSTQRTLPYGSVDDVRRETLKLIEVGRKGGYIFSPAHAVEGDVPLENMLAFIDLLLTQPGFTSFEVSPSAPSPR</sequence>
<dbReference type="SUPFAM" id="SSF51726">
    <property type="entry name" value="UROD/MetE-like"/>
    <property type="match status" value="1"/>
</dbReference>